<feature type="domain" description="N-acetyltransferase" evidence="1">
    <location>
        <begin position="32"/>
        <end position="179"/>
    </location>
</feature>
<dbReference type="KEGG" id="bda:FSZ17_13070"/>
<keyword evidence="3" id="KW-1185">Reference proteome</keyword>
<keyword evidence="2" id="KW-0808">Transferase</keyword>
<dbReference type="GO" id="GO:1990189">
    <property type="term" value="F:protein N-terminal-serine acetyltransferase activity"/>
    <property type="evidence" value="ECO:0007669"/>
    <property type="project" value="TreeGrafter"/>
</dbReference>
<dbReference type="RefSeq" id="WP_057770745.1">
    <property type="nucleotide sequence ID" value="NZ_CP042593.1"/>
</dbReference>
<evidence type="ECO:0000313" key="2">
    <source>
        <dbReference type="EMBL" id="QED48095.1"/>
    </source>
</evidence>
<reference evidence="3" key="1">
    <citation type="submission" date="2019-08" db="EMBL/GenBank/DDBJ databases">
        <authorList>
            <person name="Zheng X."/>
        </authorList>
    </citation>
    <scope>NUCLEOTIDE SEQUENCE [LARGE SCALE GENOMIC DNA]</scope>
    <source>
        <strain evidence="3">FJAT-25496</strain>
    </source>
</reference>
<dbReference type="OrthoDB" id="9799321at2"/>
<organism evidence="2 3">
    <name type="scientific">Cytobacillus dafuensis</name>
    <name type="common">Bacillus dafuensis</name>
    <dbReference type="NCBI Taxonomy" id="1742359"/>
    <lineage>
        <taxon>Bacteria</taxon>
        <taxon>Bacillati</taxon>
        <taxon>Bacillota</taxon>
        <taxon>Bacilli</taxon>
        <taxon>Bacillales</taxon>
        <taxon>Bacillaceae</taxon>
        <taxon>Cytobacillus</taxon>
    </lineage>
</organism>
<proteinExistence type="predicted"/>
<dbReference type="AlphaFoldDB" id="A0A5B8Z4V6"/>
<dbReference type="InterPro" id="IPR051908">
    <property type="entry name" value="Ribosomal_N-acetyltransferase"/>
</dbReference>
<dbReference type="Proteomes" id="UP000321555">
    <property type="component" value="Chromosome"/>
</dbReference>
<dbReference type="Gene3D" id="3.40.630.30">
    <property type="match status" value="1"/>
</dbReference>
<evidence type="ECO:0000313" key="3">
    <source>
        <dbReference type="Proteomes" id="UP000321555"/>
    </source>
</evidence>
<dbReference type="PANTHER" id="PTHR43441:SF3">
    <property type="entry name" value="ACETYLTRANSFERASE"/>
    <property type="match status" value="1"/>
</dbReference>
<accession>A0A5B8Z4V6</accession>
<name>A0A5B8Z4V6_CYTDA</name>
<dbReference type="GO" id="GO:0008999">
    <property type="term" value="F:protein-N-terminal-alanine acetyltransferase activity"/>
    <property type="evidence" value="ECO:0007669"/>
    <property type="project" value="TreeGrafter"/>
</dbReference>
<dbReference type="SUPFAM" id="SSF55729">
    <property type="entry name" value="Acyl-CoA N-acyltransferases (Nat)"/>
    <property type="match status" value="1"/>
</dbReference>
<dbReference type="EMBL" id="CP042593">
    <property type="protein sequence ID" value="QED48095.1"/>
    <property type="molecule type" value="Genomic_DNA"/>
</dbReference>
<dbReference type="InterPro" id="IPR000182">
    <property type="entry name" value="GNAT_dom"/>
</dbReference>
<sequence>MNPLLLEIPTKIDTKRLYLRIPMAGDGETVNAAIRASINEFKLWLPLYQSMPEITETEIIVRRAHNQFLNRESFRFFIFSKETDEFIGTCSLHNIIWDIPKFEIGYWIDIRFSGKGFMTEAIQRLTHFAIQELNGRRIEIRCESSNTKSRTIPEKLGFELEGILRNEDFSADGKKLTDICIYAKII</sequence>
<dbReference type="GO" id="GO:0005737">
    <property type="term" value="C:cytoplasm"/>
    <property type="evidence" value="ECO:0007669"/>
    <property type="project" value="TreeGrafter"/>
</dbReference>
<dbReference type="Pfam" id="PF13302">
    <property type="entry name" value="Acetyltransf_3"/>
    <property type="match status" value="1"/>
</dbReference>
<evidence type="ECO:0000259" key="1">
    <source>
        <dbReference type="PROSITE" id="PS51186"/>
    </source>
</evidence>
<dbReference type="PROSITE" id="PS51186">
    <property type="entry name" value="GNAT"/>
    <property type="match status" value="1"/>
</dbReference>
<dbReference type="InterPro" id="IPR016181">
    <property type="entry name" value="Acyl_CoA_acyltransferase"/>
</dbReference>
<dbReference type="PANTHER" id="PTHR43441">
    <property type="entry name" value="RIBOSOMAL-PROTEIN-SERINE ACETYLTRANSFERASE"/>
    <property type="match status" value="1"/>
</dbReference>
<protein>
    <submittedName>
        <fullName evidence="2">GNAT family N-acetyltransferase</fullName>
    </submittedName>
</protein>
<dbReference type="STRING" id="1742359.GCA_001439625_01679"/>
<gene>
    <name evidence="2" type="ORF">FSZ17_13070</name>
</gene>